<dbReference type="EMBL" id="UOFY01000001">
    <property type="protein sequence ID" value="VAX05398.1"/>
    <property type="molecule type" value="Genomic_DNA"/>
</dbReference>
<feature type="region of interest" description="Disordered" evidence="2">
    <location>
        <begin position="1191"/>
        <end position="1218"/>
    </location>
</feature>
<dbReference type="CDD" id="cd00158">
    <property type="entry name" value="RHOD"/>
    <property type="match status" value="1"/>
</dbReference>
<feature type="region of interest" description="Disordered" evidence="2">
    <location>
        <begin position="761"/>
        <end position="801"/>
    </location>
</feature>
<feature type="transmembrane region" description="Helical" evidence="3">
    <location>
        <begin position="1078"/>
        <end position="1098"/>
    </location>
</feature>
<accession>A0A3B1B1R6</accession>
<evidence type="ECO:0000256" key="2">
    <source>
        <dbReference type="SAM" id="MobiDB-lite"/>
    </source>
</evidence>
<evidence type="ECO:0000259" key="5">
    <source>
        <dbReference type="PROSITE" id="PS50206"/>
    </source>
</evidence>
<keyword evidence="3" id="KW-0472">Membrane</keyword>
<name>A0A3B1B1R6_9ZZZZ</name>
<dbReference type="PANTHER" id="PTHR23011">
    <property type="entry name" value="CYCLIC NUCLEOTIDE-BINDING DOMAIN CONTAINING PROTEIN"/>
    <property type="match status" value="1"/>
</dbReference>
<dbReference type="InterPro" id="IPR001763">
    <property type="entry name" value="Rhodanese-like_dom"/>
</dbReference>
<dbReference type="InterPro" id="IPR014710">
    <property type="entry name" value="RmlC-like_jellyroll"/>
</dbReference>
<feature type="domain" description="Rhodanese" evidence="5">
    <location>
        <begin position="268"/>
        <end position="355"/>
    </location>
</feature>
<evidence type="ECO:0000313" key="6">
    <source>
        <dbReference type="EMBL" id="VAX05398.1"/>
    </source>
</evidence>
<dbReference type="InterPro" id="IPR036873">
    <property type="entry name" value="Rhodanese-like_dom_sf"/>
</dbReference>
<dbReference type="SUPFAM" id="SSF52821">
    <property type="entry name" value="Rhodanese/Cell cycle control phosphatase"/>
    <property type="match status" value="1"/>
</dbReference>
<dbReference type="Pfam" id="PF00581">
    <property type="entry name" value="Rhodanese"/>
    <property type="match status" value="1"/>
</dbReference>
<feature type="region of interest" description="Disordered" evidence="2">
    <location>
        <begin position="410"/>
        <end position="429"/>
    </location>
</feature>
<dbReference type="SMART" id="SM00100">
    <property type="entry name" value="cNMP"/>
    <property type="match status" value="2"/>
</dbReference>
<dbReference type="PANTHER" id="PTHR23011:SF28">
    <property type="entry name" value="CYCLIC NUCLEOTIDE-BINDING DOMAIN CONTAINING PROTEIN"/>
    <property type="match status" value="1"/>
</dbReference>
<reference evidence="6" key="1">
    <citation type="submission" date="2018-06" db="EMBL/GenBank/DDBJ databases">
        <authorList>
            <person name="Zhirakovskaya E."/>
        </authorList>
    </citation>
    <scope>NUCLEOTIDE SEQUENCE</scope>
</reference>
<feature type="domain" description="Cyclic nucleotide-binding" evidence="4">
    <location>
        <begin position="147"/>
        <end position="251"/>
    </location>
</feature>
<dbReference type="Pfam" id="PF00027">
    <property type="entry name" value="cNMP_binding"/>
    <property type="match status" value="2"/>
</dbReference>
<keyword evidence="1" id="KW-0175">Coiled coil</keyword>
<dbReference type="SMART" id="SM00450">
    <property type="entry name" value="RHOD"/>
    <property type="match status" value="1"/>
</dbReference>
<keyword evidence="3" id="KW-1133">Transmembrane helix</keyword>
<dbReference type="InterPro" id="IPR018490">
    <property type="entry name" value="cNMP-bd_dom_sf"/>
</dbReference>
<dbReference type="Gene3D" id="3.40.250.10">
    <property type="entry name" value="Rhodanese-like domain"/>
    <property type="match status" value="1"/>
</dbReference>
<feature type="region of interest" description="Disordered" evidence="2">
    <location>
        <begin position="667"/>
        <end position="689"/>
    </location>
</feature>
<feature type="domain" description="Cyclic nucleotide-binding" evidence="4">
    <location>
        <begin position="18"/>
        <end position="117"/>
    </location>
</feature>
<evidence type="ECO:0000259" key="4">
    <source>
        <dbReference type="PROSITE" id="PS50042"/>
    </source>
</evidence>
<dbReference type="CDD" id="cd00038">
    <property type="entry name" value="CAP_ED"/>
    <property type="match status" value="2"/>
</dbReference>
<dbReference type="PROSITE" id="PS50042">
    <property type="entry name" value="CNMP_BINDING_3"/>
    <property type="match status" value="2"/>
</dbReference>
<organism evidence="6">
    <name type="scientific">hydrothermal vent metagenome</name>
    <dbReference type="NCBI Taxonomy" id="652676"/>
    <lineage>
        <taxon>unclassified sequences</taxon>
        <taxon>metagenomes</taxon>
        <taxon>ecological metagenomes</taxon>
    </lineage>
</organism>
<feature type="compositionally biased region" description="Polar residues" evidence="2">
    <location>
        <begin position="777"/>
        <end position="786"/>
    </location>
</feature>
<feature type="compositionally biased region" description="Basic and acidic residues" evidence="2">
    <location>
        <begin position="761"/>
        <end position="776"/>
    </location>
</feature>
<proteinExistence type="predicted"/>
<dbReference type="SUPFAM" id="SSF51206">
    <property type="entry name" value="cAMP-binding domain-like"/>
    <property type="match status" value="2"/>
</dbReference>
<dbReference type="PROSITE" id="PS50206">
    <property type="entry name" value="RHODANESE_3"/>
    <property type="match status" value="1"/>
</dbReference>
<evidence type="ECO:0000256" key="1">
    <source>
        <dbReference type="SAM" id="Coils"/>
    </source>
</evidence>
<gene>
    <name evidence="6" type="ORF">MNBD_GAMMA25-1215</name>
</gene>
<feature type="compositionally biased region" description="Basic and acidic residues" evidence="2">
    <location>
        <begin position="675"/>
        <end position="689"/>
    </location>
</feature>
<feature type="coiled-coil region" evidence="1">
    <location>
        <begin position="878"/>
        <end position="981"/>
    </location>
</feature>
<sequence length="1218" mass="137890">MAKSKIILDKKLLRTLDPMHEMGFDKLDELVNKSQIEELPAGYMLFKQGERDKRTRFLLAGQVELSSIGDNKARLIRAKSHDAKKPLADEIPRSHTCRTKTEATILTIDSDLLEILVDENPSGLYEVDELDSDDSSYWMMRFLQSRAFLNLPTENIQALLMALEEMPVEKNQIIISQGKNDNYYYIVQKGKCSVSRRPAPRAAEMQLAILSEGDGFGEEALITNGMRNASITMLESGTLMRLKKEDFLQHLANPLIEYTDEKDVLAEVSKGSLLIDVRSNDEYQANRVEGSVNIPLSMLRLKLEGMNDSRNYILCCADGTRSAAAAFLLTQHGLTCHVLRGGLDKANIKLPEANLSVSVAPKVETQKTQAADRNFKAAEEKAEKLKQQAEKARDEAREIAQRVEKAEATRRKAAKEVERQQKEEINQRDAAIRSAKMRIESQANQAREAEEKAARLKLEAKAVSLKAEEELQRIRKEAESVKKRQQSLNNSLKRAEQITTEANKAAQEARLQAEKEANKIRQEAELEAQQLREEMEATTKKILTETKAARKKEEAERQAMMATVRLKEKEADEIRKQAKLEAQKMRKKMQTEHSLLLEQAEKDRQEKNAERQTAIELARRKASEAEEIRRQAELDAQKIRTSLSEHEASLLAARENSDRERQRMLEEAQQQAQKVIEETSRKADAEAEAIRRRAEEEAIKLQHELEEARQDLEASRNNIAKTEALQRETMLEESRKQAEELIKQSTQHAEAEAETIRKHAEEEAQQLRRELEDTRQQLESSRSSFAETGRIQGETLLDESRRQARDLIKQSTQDAETDAEKIRQQARAEAEQLRAELARARTQIQETISQAKNSGTEERDTIIGDAEKHARELMLEANRKAEEEATRIRVTAEQEAQRVRDELEQSRQQLAEQAKNIKKVQAINSRFEKEKLQKEQLAKKQQLAKRSQKKQVQARLMAEQIKARLEQAEQQRQNNEQQNNNNGMSLAEVTLKRVGDRIILEGTNDIFIFKEPSAAPVEDAIPELQAAVNRDDDGLPSFTVDSQDAPTAEPFNSQEFEQAMRERDEVLNQANKNKRKGLFTAAASLIFTVAIAVGVLFYNPDLQQELQLSESTPAPELKAKASINPVSALKQTLDIPSKLAIANEESRLLKEAEASFDMLVDKWNTLVTSATSASSVEEESVPVIDLPFIEDEPLPAAPAQNTPTEEAVTENGDEDALP</sequence>
<keyword evidence="3" id="KW-0812">Transmembrane</keyword>
<feature type="coiled-coil region" evidence="1">
    <location>
        <begin position="816"/>
        <end position="850"/>
    </location>
</feature>
<dbReference type="InterPro" id="IPR000595">
    <property type="entry name" value="cNMP-bd_dom"/>
</dbReference>
<evidence type="ECO:0000256" key="3">
    <source>
        <dbReference type="SAM" id="Phobius"/>
    </source>
</evidence>
<protein>
    <submittedName>
        <fullName evidence="6">ATP synthase F0 sector subunit b</fullName>
    </submittedName>
</protein>
<dbReference type="Gene3D" id="2.60.120.10">
    <property type="entry name" value="Jelly Rolls"/>
    <property type="match status" value="2"/>
</dbReference>
<feature type="compositionally biased region" description="Acidic residues" evidence="2">
    <location>
        <begin position="1207"/>
        <end position="1218"/>
    </location>
</feature>
<dbReference type="AlphaFoldDB" id="A0A3B1B1R6"/>